<dbReference type="GO" id="GO:0005886">
    <property type="term" value="C:plasma membrane"/>
    <property type="evidence" value="ECO:0007669"/>
    <property type="project" value="UniProtKB-SubCell"/>
</dbReference>
<feature type="domain" description="Target of rapamycin complex 2 subunit MAPKAP1-like Ras-binding" evidence="26">
    <location>
        <begin position="283"/>
        <end position="345"/>
    </location>
</feature>
<evidence type="ECO:0000256" key="8">
    <source>
        <dbReference type="ARBA" id="ARBA00004633"/>
    </source>
</evidence>
<dbReference type="GO" id="GO:0005634">
    <property type="term" value="C:nucleus"/>
    <property type="evidence" value="ECO:0007669"/>
    <property type="project" value="UniProtKB-SubCell"/>
</dbReference>
<evidence type="ECO:0000256" key="2">
    <source>
        <dbReference type="ARBA" id="ARBA00004202"/>
    </source>
</evidence>
<evidence type="ECO:0000256" key="7">
    <source>
        <dbReference type="ARBA" id="ARBA00004556"/>
    </source>
</evidence>
<dbReference type="EMBL" id="NCKV01003126">
    <property type="protein sequence ID" value="RWS26034.1"/>
    <property type="molecule type" value="Genomic_DNA"/>
</dbReference>
<evidence type="ECO:0000256" key="22">
    <source>
        <dbReference type="ARBA" id="ARBA00031431"/>
    </source>
</evidence>
<evidence type="ECO:0000256" key="4">
    <source>
        <dbReference type="ARBA" id="ARBA00004395"/>
    </source>
</evidence>
<keyword evidence="28" id="KW-1185">Reference proteome</keyword>
<keyword evidence="14" id="KW-1000">Mitochondrion outer membrane</keyword>
<comment type="subcellular location">
    <subcellularLocation>
        <location evidence="2">Cell membrane</location>
        <topology evidence="2">Peripheral membrane protein</topology>
    </subcellularLocation>
    <subcellularLocation>
        <location evidence="7">Cytoplasm</location>
        <location evidence="7">Perinuclear region</location>
    </subcellularLocation>
    <subcellularLocation>
        <location evidence="3">Early endosome membrane</location>
        <topology evidence="3">Peripheral membrane protein</topology>
    </subcellularLocation>
    <subcellularLocation>
        <location evidence="5">Endoplasmic reticulum membrane</location>
        <topology evidence="5">Peripheral membrane protein</topology>
    </subcellularLocation>
    <subcellularLocation>
        <location evidence="4">Golgi apparatus membrane</location>
        <topology evidence="4">Peripheral membrane protein</topology>
    </subcellularLocation>
    <subcellularLocation>
        <location evidence="8">Late endosome membrane</location>
        <topology evidence="8">Peripheral membrane protein</topology>
    </subcellularLocation>
    <subcellularLocation>
        <location evidence="21">Lysosome membrane</location>
        <topology evidence="21">Peripheral membrane protein</topology>
    </subcellularLocation>
    <subcellularLocation>
        <location evidence="6">Mitochondrion outer membrane</location>
        <topology evidence="6">Peripheral membrane protein</topology>
    </subcellularLocation>
    <subcellularLocation>
        <location evidence="1">Nucleus</location>
    </subcellularLocation>
</comment>
<dbReference type="GO" id="GO:0031902">
    <property type="term" value="C:late endosome membrane"/>
    <property type="evidence" value="ECO:0007669"/>
    <property type="project" value="UniProtKB-SubCell"/>
</dbReference>
<dbReference type="Gene3D" id="2.30.29.30">
    <property type="entry name" value="Pleckstrin-homology domain (PH domain)/Phosphotyrosine-binding domain (PTB)"/>
    <property type="match status" value="1"/>
</dbReference>
<evidence type="ECO:0000256" key="20">
    <source>
        <dbReference type="ARBA" id="ARBA00023242"/>
    </source>
</evidence>
<proteinExistence type="inferred from homology"/>
<dbReference type="OrthoDB" id="241990at2759"/>
<dbReference type="InterPro" id="IPR057339">
    <property type="entry name" value="RBD_SIN1"/>
</dbReference>
<evidence type="ECO:0000256" key="5">
    <source>
        <dbReference type="ARBA" id="ARBA00004406"/>
    </source>
</evidence>
<evidence type="ECO:0000256" key="21">
    <source>
        <dbReference type="ARBA" id="ARBA00023765"/>
    </source>
</evidence>
<dbReference type="GO" id="GO:0031901">
    <property type="term" value="C:early endosome membrane"/>
    <property type="evidence" value="ECO:0007669"/>
    <property type="project" value="UniProtKB-SubCell"/>
</dbReference>
<comment type="caution">
    <text evidence="27">The sequence shown here is derived from an EMBL/GenBank/DDBJ whole genome shotgun (WGS) entry which is preliminary data.</text>
</comment>
<evidence type="ECO:0000256" key="13">
    <source>
        <dbReference type="ARBA" id="ARBA00022753"/>
    </source>
</evidence>
<dbReference type="Pfam" id="PF16978">
    <property type="entry name" value="CRIM"/>
    <property type="match status" value="1"/>
</dbReference>
<evidence type="ECO:0000256" key="10">
    <source>
        <dbReference type="ARBA" id="ARBA00014183"/>
    </source>
</evidence>
<evidence type="ECO:0000259" key="24">
    <source>
        <dbReference type="Pfam" id="PF16978"/>
    </source>
</evidence>
<keyword evidence="11" id="KW-1003">Cell membrane</keyword>
<dbReference type="PANTHER" id="PTHR13335:SF1">
    <property type="entry name" value="TARGET OF RAPAMYCIN COMPLEX 2 SUBUNIT MAPKAP1"/>
    <property type="match status" value="1"/>
</dbReference>
<evidence type="ECO:0000256" key="3">
    <source>
        <dbReference type="ARBA" id="ARBA00004220"/>
    </source>
</evidence>
<dbReference type="InterPro" id="IPR031567">
    <property type="entry name" value="CRIM_dom"/>
</dbReference>
<evidence type="ECO:0000259" key="25">
    <source>
        <dbReference type="Pfam" id="PF16979"/>
    </source>
</evidence>
<accession>A0A443SET2</accession>
<keyword evidence="18" id="KW-0472">Membrane</keyword>
<keyword evidence="12" id="KW-0963">Cytoplasm</keyword>
<evidence type="ECO:0000256" key="6">
    <source>
        <dbReference type="ARBA" id="ARBA00004450"/>
    </source>
</evidence>
<evidence type="ECO:0000256" key="17">
    <source>
        <dbReference type="ARBA" id="ARBA00023128"/>
    </source>
</evidence>
<dbReference type="InterPro" id="IPR008828">
    <property type="entry name" value="Sin1/Avo1"/>
</dbReference>
<organism evidence="27 28">
    <name type="scientific">Leptotrombidium deliense</name>
    <dbReference type="NCBI Taxonomy" id="299467"/>
    <lineage>
        <taxon>Eukaryota</taxon>
        <taxon>Metazoa</taxon>
        <taxon>Ecdysozoa</taxon>
        <taxon>Arthropoda</taxon>
        <taxon>Chelicerata</taxon>
        <taxon>Arachnida</taxon>
        <taxon>Acari</taxon>
        <taxon>Acariformes</taxon>
        <taxon>Trombidiformes</taxon>
        <taxon>Prostigmata</taxon>
        <taxon>Anystina</taxon>
        <taxon>Parasitengona</taxon>
        <taxon>Trombiculoidea</taxon>
        <taxon>Trombiculidae</taxon>
        <taxon>Leptotrombidium</taxon>
    </lineage>
</organism>
<evidence type="ECO:0000256" key="1">
    <source>
        <dbReference type="ARBA" id="ARBA00004123"/>
    </source>
</evidence>
<keyword evidence="19" id="KW-0458">Lysosome</keyword>
<sequence length="506" mass="58169">MAFFDDRRFLLSHIRHSFITCDDTGMCEMVMLNETMPHREADEANARLLDNIDVEAKSELLDIAQSFDIVSDMEMIGAHRRRSNTAQRLERLKKEKKSQAKVKIIHWKDNVQPLTENDLAEIFPKKQLATCTEKAIKKSLLSAQIEKYPSIPSNPFNEFARFDGRVSEGAPTKRILIFLTMMPPDERAFPMEVVTLCSARVHELIGLICWLYTNDGKEPKLKPSVNHYCLRIAEETGEADPDFPSLNAKEPIAKFGFPQLALVEKSNEENENLAVTVHIEEMFSIIQVPNLQVTLQWILEQTFKKRKATFGKGLRYEFEKVKEPGYRLDMNTKLVDIDGREFRLITSEDVDRREEQIEEPIDVPGMYAIEAPLYKHYKVLAVNKLGRNADVQLGISGKKVEITPLPSKSSSKLWSWQPKAATYNVESIAECEVVKQSTEKSTFKLVYHTGSEFQSQKFEADRKIAEEIVKKLQCIMQMRSSSIRDDYVTLKEQRQQRRSSHIPGFS</sequence>
<evidence type="ECO:0000259" key="23">
    <source>
        <dbReference type="Pfam" id="PF05422"/>
    </source>
</evidence>
<feature type="domain" description="SIN1-type PH" evidence="25">
    <location>
        <begin position="373"/>
        <end position="478"/>
    </location>
</feature>
<dbReference type="Pfam" id="PF25322">
    <property type="entry name" value="RBD_SIN1"/>
    <property type="match status" value="1"/>
</dbReference>
<dbReference type="GO" id="GO:0005789">
    <property type="term" value="C:endoplasmic reticulum membrane"/>
    <property type="evidence" value="ECO:0007669"/>
    <property type="project" value="UniProtKB-SubCell"/>
</dbReference>
<evidence type="ECO:0000256" key="16">
    <source>
        <dbReference type="ARBA" id="ARBA00023034"/>
    </source>
</evidence>
<evidence type="ECO:0000313" key="28">
    <source>
        <dbReference type="Proteomes" id="UP000288716"/>
    </source>
</evidence>
<dbReference type="VEuPathDB" id="VectorBase:LDEU006006"/>
<dbReference type="GO" id="GO:0005741">
    <property type="term" value="C:mitochondrial outer membrane"/>
    <property type="evidence" value="ECO:0007669"/>
    <property type="project" value="UniProtKB-SubCell"/>
</dbReference>
<dbReference type="InterPro" id="IPR032679">
    <property type="entry name" value="Sin1_N"/>
</dbReference>
<dbReference type="GO" id="GO:0000139">
    <property type="term" value="C:Golgi membrane"/>
    <property type="evidence" value="ECO:0007669"/>
    <property type="project" value="UniProtKB-SubCell"/>
</dbReference>
<dbReference type="GO" id="GO:0031932">
    <property type="term" value="C:TORC2 complex"/>
    <property type="evidence" value="ECO:0007669"/>
    <property type="project" value="InterPro"/>
</dbReference>
<dbReference type="GO" id="GO:0048471">
    <property type="term" value="C:perinuclear region of cytoplasm"/>
    <property type="evidence" value="ECO:0007669"/>
    <property type="project" value="UniProtKB-SubCell"/>
</dbReference>
<keyword evidence="20" id="KW-0539">Nucleus</keyword>
<gene>
    <name evidence="27" type="ORF">B4U80_04047</name>
</gene>
<evidence type="ECO:0000256" key="15">
    <source>
        <dbReference type="ARBA" id="ARBA00022824"/>
    </source>
</evidence>
<keyword evidence="15" id="KW-0256">Endoplasmic reticulum</keyword>
<evidence type="ECO:0000256" key="9">
    <source>
        <dbReference type="ARBA" id="ARBA00009407"/>
    </source>
</evidence>
<reference evidence="27 28" key="1">
    <citation type="journal article" date="2018" name="Gigascience">
        <title>Genomes of trombidid mites reveal novel predicted allergens and laterally-transferred genes associated with secondary metabolism.</title>
        <authorList>
            <person name="Dong X."/>
            <person name="Chaisiri K."/>
            <person name="Xia D."/>
            <person name="Armstrong S.D."/>
            <person name="Fang Y."/>
            <person name="Donnelly M.J."/>
            <person name="Kadowaki T."/>
            <person name="McGarry J.W."/>
            <person name="Darby A.C."/>
            <person name="Makepeace B.L."/>
        </authorList>
    </citation>
    <scope>NUCLEOTIDE SEQUENCE [LARGE SCALE GENOMIC DNA]</scope>
    <source>
        <strain evidence="27">UoL-UT</strain>
    </source>
</reference>
<dbReference type="STRING" id="299467.A0A443SET2"/>
<dbReference type="GO" id="GO:0005765">
    <property type="term" value="C:lysosomal membrane"/>
    <property type="evidence" value="ECO:0007669"/>
    <property type="project" value="UniProtKB-SubCell"/>
</dbReference>
<protein>
    <recommendedName>
        <fullName evidence="10">Target of rapamycin complex 2 subunit MAPKAP1</fullName>
    </recommendedName>
    <alternativeName>
        <fullName evidence="22">Stress-activated map kinase-interacting protein 1</fullName>
    </alternativeName>
</protein>
<evidence type="ECO:0000313" key="27">
    <source>
        <dbReference type="EMBL" id="RWS26034.1"/>
    </source>
</evidence>
<feature type="domain" description="Sin1 N-terminal" evidence="23">
    <location>
        <begin position="53"/>
        <end position="127"/>
    </location>
</feature>
<dbReference type="InterPro" id="IPR031313">
    <property type="entry name" value="Sin1_PH_dom"/>
</dbReference>
<evidence type="ECO:0000256" key="18">
    <source>
        <dbReference type="ARBA" id="ARBA00023136"/>
    </source>
</evidence>
<dbReference type="PANTHER" id="PTHR13335">
    <property type="entry name" value="TARGET OF RAPAMYCIN COMPLEX 2 SUBUNIT MAPKAP1"/>
    <property type="match status" value="1"/>
</dbReference>
<comment type="similarity">
    <text evidence="9">Belongs to the SIN1 family.</text>
</comment>
<dbReference type="AlphaFoldDB" id="A0A443SET2"/>
<dbReference type="GO" id="GO:0005546">
    <property type="term" value="F:phosphatidylinositol-4,5-bisphosphate binding"/>
    <property type="evidence" value="ECO:0007669"/>
    <property type="project" value="TreeGrafter"/>
</dbReference>
<dbReference type="Proteomes" id="UP000288716">
    <property type="component" value="Unassembled WGS sequence"/>
</dbReference>
<evidence type="ECO:0000256" key="19">
    <source>
        <dbReference type="ARBA" id="ARBA00023228"/>
    </source>
</evidence>
<feature type="domain" description="CRIM" evidence="24">
    <location>
        <begin position="138"/>
        <end position="271"/>
    </location>
</feature>
<keyword evidence="13" id="KW-0967">Endosome</keyword>
<evidence type="ECO:0000259" key="26">
    <source>
        <dbReference type="Pfam" id="PF25322"/>
    </source>
</evidence>
<dbReference type="InterPro" id="IPR011993">
    <property type="entry name" value="PH-like_dom_sf"/>
</dbReference>
<dbReference type="Pfam" id="PF05422">
    <property type="entry name" value="SIN1"/>
    <property type="match status" value="1"/>
</dbReference>
<dbReference type="GO" id="GO:0038203">
    <property type="term" value="P:TORC2 signaling"/>
    <property type="evidence" value="ECO:0007669"/>
    <property type="project" value="TreeGrafter"/>
</dbReference>
<name>A0A443SET2_9ACAR</name>
<dbReference type="Pfam" id="PF16979">
    <property type="entry name" value="SIN1_PH"/>
    <property type="match status" value="1"/>
</dbReference>
<evidence type="ECO:0000256" key="14">
    <source>
        <dbReference type="ARBA" id="ARBA00022787"/>
    </source>
</evidence>
<keyword evidence="16" id="KW-0333">Golgi apparatus</keyword>
<evidence type="ECO:0000256" key="12">
    <source>
        <dbReference type="ARBA" id="ARBA00022490"/>
    </source>
</evidence>
<keyword evidence="17" id="KW-0496">Mitochondrion</keyword>
<evidence type="ECO:0000256" key="11">
    <source>
        <dbReference type="ARBA" id="ARBA00022475"/>
    </source>
</evidence>